<keyword evidence="3" id="KW-1185">Reference proteome</keyword>
<dbReference type="InterPro" id="IPR002575">
    <property type="entry name" value="Aminoglycoside_PTrfase"/>
</dbReference>
<reference evidence="2 3" key="1">
    <citation type="submission" date="2019-04" db="EMBL/GenBank/DDBJ databases">
        <authorList>
            <consortium name="DOE Joint Genome Institute"/>
            <person name="Mondo S."/>
            <person name="Kjaerbolling I."/>
            <person name="Vesth T."/>
            <person name="Frisvad J.C."/>
            <person name="Nybo J.L."/>
            <person name="Theobald S."/>
            <person name="Kildgaard S."/>
            <person name="Isbrandt T."/>
            <person name="Kuo A."/>
            <person name="Sato A."/>
            <person name="Lyhne E.K."/>
            <person name="Kogle M.E."/>
            <person name="Wiebenga A."/>
            <person name="Kun R.S."/>
            <person name="Lubbers R.J."/>
            <person name="Makela M.R."/>
            <person name="Barry K."/>
            <person name="Chovatia M."/>
            <person name="Clum A."/>
            <person name="Daum C."/>
            <person name="Haridas S."/>
            <person name="He G."/>
            <person name="LaButti K."/>
            <person name="Lipzen A."/>
            <person name="Riley R."/>
            <person name="Salamov A."/>
            <person name="Simmons B.A."/>
            <person name="Magnuson J.K."/>
            <person name="Henrissat B."/>
            <person name="Mortensen U.H."/>
            <person name="Larsen T.O."/>
            <person name="Devries R.P."/>
            <person name="Grigoriev I.V."/>
            <person name="Machida M."/>
            <person name="Baker S.E."/>
            <person name="Andersen M.R."/>
            <person name="Cantor M.N."/>
            <person name="Hua S.X."/>
        </authorList>
    </citation>
    <scope>NUCLEOTIDE SEQUENCE [LARGE SCALE GENOMIC DNA]</scope>
    <source>
        <strain evidence="2 3">CBS 119388</strain>
    </source>
</reference>
<dbReference type="Gene3D" id="3.90.1200.10">
    <property type="match status" value="1"/>
</dbReference>
<sequence length="239" mass="27636">MEGKEPVYIYVMDRIHGISYLDFILAHNSRISENSGTFSSWRRILLTDIARFFALPWNAPQTVTHPYRDGLHHQYEKELGLLLTSLPPRFCRFIQESLDSLLVILSLPMVLLHKDFGVCNIMVNETSFNLTGVIDWAEAEIAPFGLNLHSLQRFISKFHLERGWIRYNDYFILEEIFWTTFRNEAGELDDETIRVVKLARGMGLLLSCGFTSRLANEPVPAPIQDDENGAYNMLVWMGY</sequence>
<accession>A0A5N7DPB2</accession>
<dbReference type="InterPro" id="IPR011009">
    <property type="entry name" value="Kinase-like_dom_sf"/>
</dbReference>
<organism evidence="2 3">
    <name type="scientific">Aspergillus pseudonomiae</name>
    <dbReference type="NCBI Taxonomy" id="1506151"/>
    <lineage>
        <taxon>Eukaryota</taxon>
        <taxon>Fungi</taxon>
        <taxon>Dikarya</taxon>
        <taxon>Ascomycota</taxon>
        <taxon>Pezizomycotina</taxon>
        <taxon>Eurotiomycetes</taxon>
        <taxon>Eurotiomycetidae</taxon>
        <taxon>Eurotiales</taxon>
        <taxon>Aspergillaceae</taxon>
        <taxon>Aspergillus</taxon>
        <taxon>Aspergillus subgen. Circumdati</taxon>
    </lineage>
</organism>
<dbReference type="GeneID" id="43664391"/>
<dbReference type="EMBL" id="ML736744">
    <property type="protein sequence ID" value="KAE8408301.1"/>
    <property type="molecule type" value="Genomic_DNA"/>
</dbReference>
<dbReference type="RefSeq" id="XP_031945620.1">
    <property type="nucleotide sequence ID" value="XM_032079700.1"/>
</dbReference>
<proteinExistence type="predicted"/>
<gene>
    <name evidence="2" type="ORF">BDV37DRAFT_192819</name>
</gene>
<evidence type="ECO:0000259" key="1">
    <source>
        <dbReference type="Pfam" id="PF01636"/>
    </source>
</evidence>
<feature type="domain" description="Aminoglycoside phosphotransferase" evidence="1">
    <location>
        <begin position="80"/>
        <end position="145"/>
    </location>
</feature>
<evidence type="ECO:0000313" key="3">
    <source>
        <dbReference type="Proteomes" id="UP000325579"/>
    </source>
</evidence>
<dbReference type="AlphaFoldDB" id="A0A5N7DPB2"/>
<protein>
    <recommendedName>
        <fullName evidence="1">Aminoglycoside phosphotransferase domain-containing protein</fullName>
    </recommendedName>
</protein>
<dbReference type="SUPFAM" id="SSF56112">
    <property type="entry name" value="Protein kinase-like (PK-like)"/>
    <property type="match status" value="1"/>
</dbReference>
<dbReference type="OrthoDB" id="5598852at2759"/>
<evidence type="ECO:0000313" key="2">
    <source>
        <dbReference type="EMBL" id="KAE8408301.1"/>
    </source>
</evidence>
<name>A0A5N7DPB2_9EURO</name>
<dbReference type="Pfam" id="PF01636">
    <property type="entry name" value="APH"/>
    <property type="match status" value="1"/>
</dbReference>
<dbReference type="Proteomes" id="UP000325579">
    <property type="component" value="Unassembled WGS sequence"/>
</dbReference>